<keyword evidence="8" id="KW-0695">RNA-directed DNA polymerase</keyword>
<evidence type="ECO:0000256" key="7">
    <source>
        <dbReference type="ARBA" id="ARBA00022908"/>
    </source>
</evidence>
<evidence type="ECO:0000256" key="4">
    <source>
        <dbReference type="ARBA" id="ARBA00022759"/>
    </source>
</evidence>
<evidence type="ECO:0000256" key="6">
    <source>
        <dbReference type="ARBA" id="ARBA00022842"/>
    </source>
</evidence>
<dbReference type="GO" id="GO:0006310">
    <property type="term" value="P:DNA recombination"/>
    <property type="evidence" value="ECO:0007669"/>
    <property type="project" value="UniProtKB-KW"/>
</dbReference>
<keyword evidence="5" id="KW-0378">Hydrolase</keyword>
<dbReference type="AlphaFoldDB" id="A0A2S4WN93"/>
<evidence type="ECO:0000256" key="11">
    <source>
        <dbReference type="SAM" id="MobiDB-lite"/>
    </source>
</evidence>
<dbReference type="EMBL" id="PKSM01000003">
    <property type="protein sequence ID" value="POW23232.1"/>
    <property type="molecule type" value="Genomic_DNA"/>
</dbReference>
<dbReference type="CDD" id="cd09272">
    <property type="entry name" value="RNase_HI_RT_Ty1"/>
    <property type="match status" value="1"/>
</dbReference>
<evidence type="ECO:0000256" key="1">
    <source>
        <dbReference type="ARBA" id="ARBA00022695"/>
    </source>
</evidence>
<evidence type="ECO:0000313" key="12">
    <source>
        <dbReference type="EMBL" id="POW23232.1"/>
    </source>
</evidence>
<keyword evidence="9" id="KW-0239">DNA-directed DNA polymerase</keyword>
<dbReference type="PANTHER" id="PTHR42648:SF11">
    <property type="entry name" value="TRANSPOSON TY4-P GAG-POL POLYPROTEIN"/>
    <property type="match status" value="1"/>
</dbReference>
<dbReference type="OrthoDB" id="3255262at2759"/>
<keyword evidence="13" id="KW-1185">Reference proteome</keyword>
<sequence length="619" mass="68470">MIRSDVTPVTPTGRVSILFSQASANRSSSSSVLPNNSRPPSSVSLSASTVLGSPISAVSSPHTSWSSPASSNLTFWTSQPAGNEISMLTSKAKTTTSDVVFREPLGHASDYQWKPEALTKDEVIGHASLRHIRRIIKLQLGNGLPDDLPVGKIYCPVCAISKSTQVNPLAPTLRKIELMDVMAADLIGPFQVNSIEGGKYLLTMRDVATGYAFAKVLKHKSDANGHIINIITRLKQVTGKRVGTLRSDNGERFNRTIADMGHTILIDSPLPKTLWSYSFVWAAYVLNRLPNKASGDKTPYEALFDKKPAYDNFRAFGSVGYVHIPHEKRQKLDDCAFKGHVIVHLKQSRDVVRNEQGFQLYQQELVSGMLEEHWDGVTTATTPLPSSYNATTDDQGNSANSGCYLSIIGSLSYLAVGTRPDICFAVNYLARFPAKPGVLHWKGVKHLVNYLAGTKHQRLSLYPSTDLKPSKTFADASWGGEFSRSSYGVLITFLNCPVLWVLRRQQSVASSTCHAEYMALGVATQQTLWVRHLLCDVLKRDCVGHLFCDNQSAITVSTDDASKKRTRHTDRDFYITNEALYQKKTSLEWVGTKDQLADIFTKCMTPGSFMTLRNRIMNR</sequence>
<dbReference type="GO" id="GO:0003676">
    <property type="term" value="F:nucleic acid binding"/>
    <property type="evidence" value="ECO:0007669"/>
    <property type="project" value="InterPro"/>
</dbReference>
<keyword evidence="3" id="KW-0479">Metal-binding</keyword>
<reference evidence="12 13" key="1">
    <citation type="submission" date="2017-12" db="EMBL/GenBank/DDBJ databases">
        <title>Gene loss provides genomic basis for host adaptation in cereal stripe rust fungi.</title>
        <authorList>
            <person name="Xia C."/>
        </authorList>
    </citation>
    <scope>NUCLEOTIDE SEQUENCE [LARGE SCALE GENOMIC DNA]</scope>
    <source>
        <strain evidence="12 13">93TX-2</strain>
    </source>
</reference>
<keyword evidence="2" id="KW-0540">Nuclease</keyword>
<dbReference type="Proteomes" id="UP000238274">
    <property type="component" value="Unassembled WGS sequence"/>
</dbReference>
<keyword evidence="10" id="KW-0233">DNA recombination</keyword>
<comment type="caution">
    <text evidence="12">The sequence shown here is derived from an EMBL/GenBank/DDBJ whole genome shotgun (WGS) entry which is preliminary data.</text>
</comment>
<dbReference type="GO" id="GO:0003964">
    <property type="term" value="F:RNA-directed DNA polymerase activity"/>
    <property type="evidence" value="ECO:0007669"/>
    <property type="project" value="UniProtKB-KW"/>
</dbReference>
<organism evidence="12 13">
    <name type="scientific">Puccinia striiformis</name>
    <dbReference type="NCBI Taxonomy" id="27350"/>
    <lineage>
        <taxon>Eukaryota</taxon>
        <taxon>Fungi</taxon>
        <taxon>Dikarya</taxon>
        <taxon>Basidiomycota</taxon>
        <taxon>Pucciniomycotina</taxon>
        <taxon>Pucciniomycetes</taxon>
        <taxon>Pucciniales</taxon>
        <taxon>Pucciniaceae</taxon>
        <taxon>Puccinia</taxon>
    </lineage>
</organism>
<feature type="region of interest" description="Disordered" evidence="11">
    <location>
        <begin position="27"/>
        <end position="46"/>
    </location>
</feature>
<evidence type="ECO:0000256" key="10">
    <source>
        <dbReference type="ARBA" id="ARBA00023172"/>
    </source>
</evidence>
<dbReference type="GO" id="GO:0015074">
    <property type="term" value="P:DNA integration"/>
    <property type="evidence" value="ECO:0007669"/>
    <property type="project" value="UniProtKB-KW"/>
</dbReference>
<dbReference type="SUPFAM" id="SSF53098">
    <property type="entry name" value="Ribonuclease H-like"/>
    <property type="match status" value="1"/>
</dbReference>
<dbReference type="VEuPathDB" id="FungiDB:PSHT_00360"/>
<evidence type="ECO:0000256" key="8">
    <source>
        <dbReference type="ARBA" id="ARBA00022918"/>
    </source>
</evidence>
<dbReference type="GO" id="GO:0003887">
    <property type="term" value="F:DNA-directed DNA polymerase activity"/>
    <property type="evidence" value="ECO:0007669"/>
    <property type="project" value="UniProtKB-KW"/>
</dbReference>
<dbReference type="PANTHER" id="PTHR42648">
    <property type="entry name" value="TRANSPOSASE, PUTATIVE-RELATED"/>
    <property type="match status" value="1"/>
</dbReference>
<dbReference type="InterPro" id="IPR012337">
    <property type="entry name" value="RNaseH-like_sf"/>
</dbReference>
<dbReference type="VEuPathDB" id="FungiDB:PSTT_10257"/>
<keyword evidence="9" id="KW-0808">Transferase</keyword>
<keyword evidence="6" id="KW-0460">Magnesium</keyword>
<dbReference type="Gene3D" id="3.30.420.10">
    <property type="entry name" value="Ribonuclease H-like superfamily/Ribonuclease H"/>
    <property type="match status" value="2"/>
</dbReference>
<reference evidence="13" key="3">
    <citation type="journal article" date="2018" name="Mol. Plant Microbe Interact.">
        <title>Genome sequence resources for the wheat stripe rust pathogen (Puccinia striiformis f. sp. tritici) and the barley stripe rust pathogen (Puccinia striiformis f. sp. hordei).</title>
        <authorList>
            <person name="Xia C."/>
            <person name="Wang M."/>
            <person name="Yin C."/>
            <person name="Cornejo O.E."/>
            <person name="Hulbert S.H."/>
            <person name="Chen X."/>
        </authorList>
    </citation>
    <scope>NUCLEOTIDE SEQUENCE [LARGE SCALE GENOMIC DNA]</scope>
    <source>
        <strain evidence="13">93TX-2</strain>
    </source>
</reference>
<evidence type="ECO:0000256" key="3">
    <source>
        <dbReference type="ARBA" id="ARBA00022723"/>
    </source>
</evidence>
<keyword evidence="1" id="KW-0548">Nucleotidyltransferase</keyword>
<evidence type="ECO:0000256" key="5">
    <source>
        <dbReference type="ARBA" id="ARBA00022801"/>
    </source>
</evidence>
<dbReference type="GO" id="GO:0004519">
    <property type="term" value="F:endonuclease activity"/>
    <property type="evidence" value="ECO:0007669"/>
    <property type="project" value="UniProtKB-KW"/>
</dbReference>
<dbReference type="InterPro" id="IPR036397">
    <property type="entry name" value="RNaseH_sf"/>
</dbReference>
<keyword evidence="7" id="KW-0229">DNA integration</keyword>
<evidence type="ECO:0000256" key="2">
    <source>
        <dbReference type="ARBA" id="ARBA00022722"/>
    </source>
</evidence>
<evidence type="ECO:0008006" key="14">
    <source>
        <dbReference type="Google" id="ProtNLM"/>
    </source>
</evidence>
<dbReference type="GO" id="GO:0046872">
    <property type="term" value="F:metal ion binding"/>
    <property type="evidence" value="ECO:0007669"/>
    <property type="project" value="UniProtKB-KW"/>
</dbReference>
<accession>A0A2S4WN93</accession>
<reference evidence="13" key="2">
    <citation type="journal article" date="2018" name="BMC Genomics">
        <title>Genomic insights into host adaptation between the wheat stripe rust pathogen (Puccinia striiformis f. sp. tritici) and the barley stripe rust pathogen (Puccinia striiformis f. sp. hordei).</title>
        <authorList>
            <person name="Xia C."/>
            <person name="Wang M."/>
            <person name="Yin C."/>
            <person name="Cornejo O.E."/>
            <person name="Hulbert S.H."/>
            <person name="Chen X."/>
        </authorList>
    </citation>
    <scope>NUCLEOTIDE SEQUENCE [LARGE SCALE GENOMIC DNA]</scope>
    <source>
        <strain evidence="13">93TX-2</strain>
    </source>
</reference>
<keyword evidence="4" id="KW-0255">Endonuclease</keyword>
<name>A0A2S4WN93_9BASI</name>
<evidence type="ECO:0000313" key="13">
    <source>
        <dbReference type="Proteomes" id="UP000238274"/>
    </source>
</evidence>
<dbReference type="VEuPathDB" id="FungiDB:PSTT_09643"/>
<dbReference type="InterPro" id="IPR039537">
    <property type="entry name" value="Retrotran_Ty1/copia-like"/>
</dbReference>
<gene>
    <name evidence="12" type="ORF">PSHT_00360</name>
</gene>
<proteinExistence type="predicted"/>
<evidence type="ECO:0000256" key="9">
    <source>
        <dbReference type="ARBA" id="ARBA00022932"/>
    </source>
</evidence>
<protein>
    <recommendedName>
        <fullName evidence="14">Integrase catalytic domain-containing protein</fullName>
    </recommendedName>
</protein>
<dbReference type="GO" id="GO:0016787">
    <property type="term" value="F:hydrolase activity"/>
    <property type="evidence" value="ECO:0007669"/>
    <property type="project" value="UniProtKB-KW"/>
</dbReference>